<dbReference type="InterPro" id="IPR050240">
    <property type="entry name" value="DNA_pol_type-B"/>
</dbReference>
<keyword evidence="4 8" id="KW-0239">DNA-directed DNA polymerase</keyword>
<dbReference type="Pfam" id="PF03104">
    <property type="entry name" value="DNA_pol_B_exo1"/>
    <property type="match status" value="1"/>
</dbReference>
<dbReference type="GO" id="GO:0006287">
    <property type="term" value="P:base-excision repair, gap-filling"/>
    <property type="evidence" value="ECO:0007669"/>
    <property type="project" value="TreeGrafter"/>
</dbReference>
<organism evidence="11 12">
    <name type="scientific">Port-miou virus</name>
    <dbReference type="NCBI Taxonomy" id="1733873"/>
    <lineage>
        <taxon>Viruses</taxon>
        <taxon>Varidnaviria</taxon>
        <taxon>Bamfordvirae</taxon>
        <taxon>Nucleocytoviricota</taxon>
        <taxon>Megaviricetes</taxon>
        <taxon>Pimascovirales</taxon>
        <taxon>Pimascovirales incertae sedis</taxon>
        <taxon>Marseilleviridae</taxon>
        <taxon>Losannavirus</taxon>
        <taxon>Losannavirus lausannense</taxon>
        <taxon>Lausannevirus</taxon>
    </lineage>
</organism>
<dbReference type="Pfam" id="PF00136">
    <property type="entry name" value="DNA_pol_B"/>
    <property type="match status" value="1"/>
</dbReference>
<dbReference type="InterPro" id="IPR043502">
    <property type="entry name" value="DNA/RNA_pol_sf"/>
</dbReference>
<keyword evidence="8" id="KW-0235">DNA replication</keyword>
<dbReference type="GO" id="GO:0003677">
    <property type="term" value="F:DNA binding"/>
    <property type="evidence" value="ECO:0007669"/>
    <property type="project" value="UniProtKB-KW"/>
</dbReference>
<evidence type="ECO:0000256" key="4">
    <source>
        <dbReference type="ARBA" id="ARBA00022932"/>
    </source>
</evidence>
<dbReference type="Gene3D" id="3.90.1600.10">
    <property type="entry name" value="Palm domain of DNA polymerase"/>
    <property type="match status" value="1"/>
</dbReference>
<comment type="catalytic activity">
    <reaction evidence="7 8">
        <text>DNA(n) + a 2'-deoxyribonucleoside 5'-triphosphate = DNA(n+1) + diphosphate</text>
        <dbReference type="Rhea" id="RHEA:22508"/>
        <dbReference type="Rhea" id="RHEA-COMP:17339"/>
        <dbReference type="Rhea" id="RHEA-COMP:17340"/>
        <dbReference type="ChEBI" id="CHEBI:33019"/>
        <dbReference type="ChEBI" id="CHEBI:61560"/>
        <dbReference type="ChEBI" id="CHEBI:173112"/>
        <dbReference type="EC" id="2.7.7.7"/>
    </reaction>
</comment>
<protein>
    <recommendedName>
        <fullName evidence="8">DNA polymerase</fullName>
        <ecNumber evidence="8">2.7.7.7</ecNumber>
    </recommendedName>
</protein>
<comment type="similarity">
    <text evidence="1 8">Belongs to the DNA polymerase type-B family.</text>
</comment>
<dbReference type="SMART" id="SM00486">
    <property type="entry name" value="POLBc"/>
    <property type="match status" value="1"/>
</dbReference>
<dbReference type="GO" id="GO:0008296">
    <property type="term" value="F:3'-5'-DNA exonuclease activity"/>
    <property type="evidence" value="ECO:0007669"/>
    <property type="project" value="TreeGrafter"/>
</dbReference>
<dbReference type="GO" id="GO:0003887">
    <property type="term" value="F:DNA-directed DNA polymerase activity"/>
    <property type="evidence" value="ECO:0007669"/>
    <property type="project" value="UniProtKB-KW"/>
</dbReference>
<evidence type="ECO:0000259" key="9">
    <source>
        <dbReference type="Pfam" id="PF00136"/>
    </source>
</evidence>
<dbReference type="EMBL" id="KT428292">
    <property type="protein sequence ID" value="ALH07009.1"/>
    <property type="molecule type" value="Genomic_DNA"/>
</dbReference>
<dbReference type="InterPro" id="IPR006133">
    <property type="entry name" value="DNA-dir_DNA_pol_B_exonuc"/>
</dbReference>
<evidence type="ECO:0000256" key="3">
    <source>
        <dbReference type="ARBA" id="ARBA00022695"/>
    </source>
</evidence>
<dbReference type="InterPro" id="IPR012337">
    <property type="entry name" value="RNaseH-like_sf"/>
</dbReference>
<feature type="domain" description="DNA-directed DNA polymerase family B multifunctional" evidence="9">
    <location>
        <begin position="489"/>
        <end position="965"/>
    </location>
</feature>
<gene>
    <name evidence="11" type="ORF">PMV_311</name>
</gene>
<dbReference type="GO" id="GO:0006297">
    <property type="term" value="P:nucleotide-excision repair, DNA gap filling"/>
    <property type="evidence" value="ECO:0007669"/>
    <property type="project" value="TreeGrafter"/>
</dbReference>
<keyword evidence="6 8" id="KW-0238">DNA-binding</keyword>
<evidence type="ECO:0000256" key="5">
    <source>
        <dbReference type="ARBA" id="ARBA00023109"/>
    </source>
</evidence>
<dbReference type="PROSITE" id="PS00116">
    <property type="entry name" value="DNA_POLYMERASE_B"/>
    <property type="match status" value="1"/>
</dbReference>
<dbReference type="PRINTS" id="PR00106">
    <property type="entry name" value="DNAPOLB"/>
</dbReference>
<keyword evidence="5" id="KW-1194">Viral DNA replication</keyword>
<dbReference type="Gene3D" id="1.10.287.690">
    <property type="entry name" value="Helix hairpin bin"/>
    <property type="match status" value="1"/>
</dbReference>
<dbReference type="EC" id="2.7.7.7" evidence="8"/>
<dbReference type="InterPro" id="IPR017964">
    <property type="entry name" value="DNA-dir_DNA_pol_B_CS"/>
</dbReference>
<accession>A0A0N9Q165</accession>
<dbReference type="InterPro" id="IPR006134">
    <property type="entry name" value="DNA-dir_DNA_pol_B_multi_dom"/>
</dbReference>
<dbReference type="InterPro" id="IPR036397">
    <property type="entry name" value="RNaseH_sf"/>
</dbReference>
<dbReference type="GO" id="GO:0045004">
    <property type="term" value="P:DNA replication proofreading"/>
    <property type="evidence" value="ECO:0007669"/>
    <property type="project" value="TreeGrafter"/>
</dbReference>
<name>A0A0N9Q165_9VIRU</name>
<reference evidence="11" key="1">
    <citation type="journal article" date="2015" name="Genome Announc.">
        <title>Complete Genome Sequence of a New Member of the Marseilleviridae Recovered from the Brackish Submarine Spring in the Cassis Port-Miou Calanque, France.</title>
        <authorList>
            <person name="Doutre G."/>
            <person name="Arfib B."/>
            <person name="Rochette P."/>
            <person name="Claverie J.M."/>
            <person name="Bonin P."/>
            <person name="Abergel C."/>
        </authorList>
    </citation>
    <scope>NUCLEOTIDE SEQUENCE [LARGE SCALE GENOMIC DNA]</scope>
    <source>
        <strain evidence="11">1</strain>
    </source>
</reference>
<evidence type="ECO:0000313" key="12">
    <source>
        <dbReference type="Proteomes" id="UP000319438"/>
    </source>
</evidence>
<dbReference type="Gene3D" id="1.10.132.60">
    <property type="entry name" value="DNA polymerase family B, C-terminal domain"/>
    <property type="match status" value="1"/>
</dbReference>
<evidence type="ECO:0000256" key="1">
    <source>
        <dbReference type="ARBA" id="ARBA00005755"/>
    </source>
</evidence>
<dbReference type="InterPro" id="IPR023211">
    <property type="entry name" value="DNA_pol_palm_dom_sf"/>
</dbReference>
<dbReference type="GO" id="GO:0039693">
    <property type="term" value="P:viral DNA genome replication"/>
    <property type="evidence" value="ECO:0007669"/>
    <property type="project" value="UniProtKB-KW"/>
</dbReference>
<dbReference type="SUPFAM" id="SSF53098">
    <property type="entry name" value="Ribonuclease H-like"/>
    <property type="match status" value="1"/>
</dbReference>
<dbReference type="SUPFAM" id="SSF56672">
    <property type="entry name" value="DNA/RNA polymerases"/>
    <property type="match status" value="1"/>
</dbReference>
<evidence type="ECO:0000259" key="10">
    <source>
        <dbReference type="Pfam" id="PF03104"/>
    </source>
</evidence>
<evidence type="ECO:0000256" key="6">
    <source>
        <dbReference type="ARBA" id="ARBA00023125"/>
    </source>
</evidence>
<dbReference type="PANTHER" id="PTHR10322:SF23">
    <property type="entry name" value="DNA POLYMERASE DELTA CATALYTIC SUBUNIT"/>
    <property type="match status" value="1"/>
</dbReference>
<keyword evidence="2 8" id="KW-0808">Transferase</keyword>
<dbReference type="Proteomes" id="UP000319438">
    <property type="component" value="Segment"/>
</dbReference>
<dbReference type="PANTHER" id="PTHR10322">
    <property type="entry name" value="DNA POLYMERASE CATALYTIC SUBUNIT"/>
    <property type="match status" value="1"/>
</dbReference>
<keyword evidence="3 8" id="KW-0548">Nucleotidyltransferase</keyword>
<dbReference type="InterPro" id="IPR042087">
    <property type="entry name" value="DNA_pol_B_thumb"/>
</dbReference>
<dbReference type="GO" id="GO:0000166">
    <property type="term" value="F:nucleotide binding"/>
    <property type="evidence" value="ECO:0007669"/>
    <property type="project" value="InterPro"/>
</dbReference>
<proteinExistence type="inferred from homology"/>
<evidence type="ECO:0000256" key="8">
    <source>
        <dbReference type="RuleBase" id="RU000442"/>
    </source>
</evidence>
<dbReference type="Gene3D" id="3.30.342.10">
    <property type="entry name" value="DNA Polymerase, chain B, domain 1"/>
    <property type="match status" value="1"/>
</dbReference>
<evidence type="ECO:0000256" key="2">
    <source>
        <dbReference type="ARBA" id="ARBA00022679"/>
    </source>
</evidence>
<dbReference type="InterPro" id="IPR006172">
    <property type="entry name" value="DNA-dir_DNA_pol_B"/>
</dbReference>
<evidence type="ECO:0000256" key="7">
    <source>
        <dbReference type="ARBA" id="ARBA00049244"/>
    </source>
</evidence>
<sequence>MAQRTHNYKVDSWNFDDCEDGLVFYAYGRDEAGKSVCTRIEGFRPYLYIQLPKKRNLSWGKREARTLFEHLTTRVCKKFPPVSYELKKKYFLKGKVPVSTLRLEFLNIAGAKMCSNAMENRENRIEGLGTFAAKELRAHEQNIDIYTKLFTHRKLDSTGWLKVVENKGVTYDKFSKADLEFSCDWRNISLGENKGLIATKKISFDIEAYSKHHSAFPDPNIKENAVTQVAYTVEETNGEIWKEAISLGGCLKLPNAKVINARTEKELLLIFFRRLSEIDADVYIGYNILKFDWNYLMVRAKKCGLFQRMCDLLTRISAVPASEDKMSWRSSAYGTQNFKFIRIPGASQIDMYVEFERNHKLDKNTLDHVSELFLGEKKKDVTAKELFKVMEVSMILESFQSTRVPFRERRRAVYSAINRKHGTKYLLEFRQKAKKCRSLLELDLLVRSGVTKLADYCVQDTVLPLRLLKKFNVELNMDMLASVFCVPREYLQTRGQQVKVFSMLYREMQDDDLIVEFLGYDKEVSNVKYKGATVFDAKVGLWEDVLVWDFESLYPSEIISRNVDYTSFCTNDESVPDEDCNIVEWDQHEFCECPLDTKAGKKKKKDQEVVCGHFKQRFRKSKVLENGEVQEGVLPRMLRRVLARRKAVKGEMGQAARNAEKETDPEKKAEFETKEKVANASQLALKIAANSAYGALGASQGIAPLVEAAAAVTTAGRQDIMKVVERILERWPDGVLVYGDTDSCMIHFPGGRTPKDLIEFGKFVGKEISKHLVSPMNLQFEKLCKRFIIFSKKRYYTIIVNEDGECIAIDKKGIVLTRRDNCLLVRELFKKTVEQVINKEDRQKIVQGVFDGIYGMMSRSIADQKYVITASIKALEEYKNDGKGLVNVALARKMKKRGEEVIPNTRLEFVFLDIPGKKKGEKVLQADQVEDFTWYLDNKKRLGLKIDTHLYLSKKVMEPLAELLNIWEKKVIEYEKLDERIKRLKSLISPEDKDSLTKLEYLFRKQKLSESIPDKSQKTLDGYFVKKETKREPQSLLQRAKSIANEMLASDPKVVSLLIESYNREKHIKTLNARRKMFGLQVVRQRLPKRGEKTLVQDDKMLKTLAKAHLAHSESAAQLKKLFARPVII</sequence>
<evidence type="ECO:0000313" key="11">
    <source>
        <dbReference type="EMBL" id="ALH07009.1"/>
    </source>
</evidence>
<dbReference type="Gene3D" id="3.30.420.10">
    <property type="entry name" value="Ribonuclease H-like superfamily/Ribonuclease H"/>
    <property type="match status" value="1"/>
</dbReference>
<feature type="domain" description="DNA-directed DNA polymerase family B exonuclease" evidence="10">
    <location>
        <begin position="139"/>
        <end position="369"/>
    </location>
</feature>